<gene>
    <name evidence="1" type="ORF">U2I54_16155</name>
</gene>
<sequence>MSIPKRLMIGSVPYDVEVVKGWIEEFENDDVVAGEARYFKQKIALSDQVEGIQAAQKVVLHEAVHAMLYEAGLNRLNKEQNVTALTSMFYDFIENNIRGGISSLVGTSTENVVKTVSKLDSLRVELDDSEVVKVKPETDKLSFINTAEELTTTLEKHKPKVNVSALGAAMAQAEVQKTVDPGKTRKLPIINENRGSFPMEDVVKITKKETADPIHWKTGIKHDDNGTPRYRTRYECSLCGNRGNQYEYEGNKFTKCHNCEAKLKMEPATKKGFPERDGFGNFFVASEEYSVILEGN</sequence>
<proteinExistence type="predicted"/>
<dbReference type="RefSeq" id="WP_374218298.1">
    <property type="nucleotide sequence ID" value="NZ_JAXOVW010000035.1"/>
</dbReference>
<dbReference type="Proteomes" id="UP001291930">
    <property type="component" value="Unassembled WGS sequence"/>
</dbReference>
<protein>
    <recommendedName>
        <fullName evidence="3">Phage protein</fullName>
    </recommendedName>
</protein>
<keyword evidence="2" id="KW-1185">Reference proteome</keyword>
<accession>A0ABU5JYR3</accession>
<name>A0ABU5JYR3_9BACI</name>
<reference evidence="2" key="1">
    <citation type="submission" date="2023-11" db="EMBL/GenBank/DDBJ databases">
        <title>Genome Sequence of Bacillus pseudomycoides stain BUPM19.</title>
        <authorList>
            <person name="Farhat A."/>
        </authorList>
    </citation>
    <scope>NUCLEOTIDE SEQUENCE [LARGE SCALE GENOMIC DNA]</scope>
    <source>
        <strain evidence="2">BUPM19</strain>
    </source>
</reference>
<evidence type="ECO:0008006" key="3">
    <source>
        <dbReference type="Google" id="ProtNLM"/>
    </source>
</evidence>
<dbReference type="EMBL" id="JAXOVW010000035">
    <property type="protein sequence ID" value="MDZ5608584.1"/>
    <property type="molecule type" value="Genomic_DNA"/>
</dbReference>
<comment type="caution">
    <text evidence="1">The sequence shown here is derived from an EMBL/GenBank/DDBJ whole genome shotgun (WGS) entry which is preliminary data.</text>
</comment>
<evidence type="ECO:0000313" key="2">
    <source>
        <dbReference type="Proteomes" id="UP001291930"/>
    </source>
</evidence>
<organism evidence="1 2">
    <name type="scientific">Bacillus bingmayongensis</name>
    <dbReference type="NCBI Taxonomy" id="1150157"/>
    <lineage>
        <taxon>Bacteria</taxon>
        <taxon>Bacillati</taxon>
        <taxon>Bacillota</taxon>
        <taxon>Bacilli</taxon>
        <taxon>Bacillales</taxon>
        <taxon>Bacillaceae</taxon>
        <taxon>Bacillus</taxon>
    </lineage>
</organism>
<evidence type="ECO:0000313" key="1">
    <source>
        <dbReference type="EMBL" id="MDZ5608584.1"/>
    </source>
</evidence>